<dbReference type="SUPFAM" id="SSF49562">
    <property type="entry name" value="C2 domain (Calcium/lipid-binding domain, CaLB)"/>
    <property type="match status" value="2"/>
</dbReference>
<feature type="domain" description="C2" evidence="2">
    <location>
        <begin position="399"/>
        <end position="534"/>
    </location>
</feature>
<dbReference type="AlphaFoldDB" id="A0AAE1BBG9"/>
<dbReference type="PANTHER" id="PTHR46129:SF2">
    <property type="entry name" value="SYNAPTOTAGMIN 14, ISOFORM D"/>
    <property type="match status" value="1"/>
</dbReference>
<feature type="compositionally biased region" description="Acidic residues" evidence="1">
    <location>
        <begin position="88"/>
        <end position="99"/>
    </location>
</feature>
<dbReference type="GO" id="GO:0005543">
    <property type="term" value="F:phospholipid binding"/>
    <property type="evidence" value="ECO:0007669"/>
    <property type="project" value="TreeGrafter"/>
</dbReference>
<feature type="domain" description="C2" evidence="2">
    <location>
        <begin position="244"/>
        <end position="363"/>
    </location>
</feature>
<protein>
    <recommendedName>
        <fullName evidence="2">C2 domain-containing protein</fullName>
    </recommendedName>
</protein>
<dbReference type="Gene3D" id="2.60.40.150">
    <property type="entry name" value="C2 domain"/>
    <property type="match status" value="2"/>
</dbReference>
<dbReference type="InterPro" id="IPR043541">
    <property type="entry name" value="SYT14/14L/16"/>
</dbReference>
<sequence length="539" mass="59833">MFGKKLQRADYSGGVNVLTLCCGFFSKSSSKRKDSDEIPKPHINGEAGLGKENEGEVAYDQISEKKHSEKVRKKKIKTKVDENGEAYQYEEESSSDSEDDVLKQYQSSVARANSIKGGRPAQSKKASTRPVSERTKSSRGSREDLEAGDRLSYNAESDEEQHNHQNHRSPHAGTPNSGGASMQSGDSPRGGTTLTFENQAFMADAGGGGSVTASDRAQSTERLTSDEHLFDVSDLQHDNALISKCGSLEVSFFYDSVNTRMVVKIHQAREIPAKERGGANTTQVRIMLLPSKKQRHKSKIKDGENPVFEEKIYFNKIMPDEVQGMGLRFRLYGVERMRRERMIGESIVGFASLNLDLETTHWVVLEPRSNLSHGDSALDVASLSRSDSGSSNQSLQHGGMPELLLGLAYNGTTGRLSVEVIKGSNFRNMAMNRAPDTYTKLSLMNASGAEVQRCKTSVRRGQPNPLFKETFMLQVALFQLAEVTLMVSVYNKKSMKKKEMVGWFAMGMNSSGEEESAHWQDMRESKGEQVCRWHILLES</sequence>
<dbReference type="CDD" id="cd08389">
    <property type="entry name" value="C2A_Synaptotagmin-14_16"/>
    <property type="match status" value="1"/>
</dbReference>
<dbReference type="InterPro" id="IPR000008">
    <property type="entry name" value="C2_dom"/>
</dbReference>
<organism evidence="3 4">
    <name type="scientific">Elysia crispata</name>
    <name type="common">lettuce slug</name>
    <dbReference type="NCBI Taxonomy" id="231223"/>
    <lineage>
        <taxon>Eukaryota</taxon>
        <taxon>Metazoa</taxon>
        <taxon>Spiralia</taxon>
        <taxon>Lophotrochozoa</taxon>
        <taxon>Mollusca</taxon>
        <taxon>Gastropoda</taxon>
        <taxon>Heterobranchia</taxon>
        <taxon>Euthyneura</taxon>
        <taxon>Panpulmonata</taxon>
        <taxon>Sacoglossa</taxon>
        <taxon>Placobranchoidea</taxon>
        <taxon>Plakobranchidae</taxon>
        <taxon>Elysia</taxon>
    </lineage>
</organism>
<dbReference type="Proteomes" id="UP001283361">
    <property type="component" value="Unassembled WGS sequence"/>
</dbReference>
<accession>A0AAE1BBG9</accession>
<proteinExistence type="predicted"/>
<dbReference type="Pfam" id="PF00168">
    <property type="entry name" value="C2"/>
    <property type="match status" value="2"/>
</dbReference>
<feature type="compositionally biased region" description="Polar residues" evidence="1">
    <location>
        <begin position="174"/>
        <end position="193"/>
    </location>
</feature>
<dbReference type="FunFam" id="2.60.40.150:FF:000062">
    <property type="entry name" value="synaptotagmin-14 isoform X1"/>
    <property type="match status" value="1"/>
</dbReference>
<reference evidence="3" key="1">
    <citation type="journal article" date="2023" name="G3 (Bethesda)">
        <title>A reference genome for the long-term kleptoplast-retaining sea slug Elysia crispata morphotype clarki.</title>
        <authorList>
            <person name="Eastman K.E."/>
            <person name="Pendleton A.L."/>
            <person name="Shaikh M.A."/>
            <person name="Suttiyut T."/>
            <person name="Ogas R."/>
            <person name="Tomko P."/>
            <person name="Gavelis G."/>
            <person name="Widhalm J.R."/>
            <person name="Wisecaver J.H."/>
        </authorList>
    </citation>
    <scope>NUCLEOTIDE SEQUENCE</scope>
    <source>
        <strain evidence="3">ECLA1</strain>
    </source>
</reference>
<dbReference type="CDD" id="cd08408">
    <property type="entry name" value="C2B_Synaptotagmin-14_16"/>
    <property type="match status" value="1"/>
</dbReference>
<dbReference type="InterPro" id="IPR035892">
    <property type="entry name" value="C2_domain_sf"/>
</dbReference>
<evidence type="ECO:0000313" key="3">
    <source>
        <dbReference type="EMBL" id="KAK3802152.1"/>
    </source>
</evidence>
<dbReference type="PROSITE" id="PS50004">
    <property type="entry name" value="C2"/>
    <property type="match status" value="2"/>
</dbReference>
<feature type="compositionally biased region" description="Basic and acidic residues" evidence="1">
    <location>
        <begin position="131"/>
        <end position="149"/>
    </location>
</feature>
<dbReference type="PANTHER" id="PTHR46129">
    <property type="entry name" value="SYNAPTOTAGMIN 14, ISOFORM D"/>
    <property type="match status" value="1"/>
</dbReference>
<feature type="compositionally biased region" description="Basic and acidic residues" evidence="1">
    <location>
        <begin position="31"/>
        <end position="40"/>
    </location>
</feature>
<feature type="region of interest" description="Disordered" evidence="1">
    <location>
        <begin position="27"/>
        <end position="193"/>
    </location>
</feature>
<feature type="compositionally biased region" description="Basic residues" evidence="1">
    <location>
        <begin position="68"/>
        <end position="77"/>
    </location>
</feature>
<gene>
    <name evidence="3" type="ORF">RRG08_050038</name>
</gene>
<dbReference type="SMART" id="SM00239">
    <property type="entry name" value="C2"/>
    <property type="match status" value="2"/>
</dbReference>
<name>A0AAE1BBG9_9GAST</name>
<evidence type="ECO:0000313" key="4">
    <source>
        <dbReference type="Proteomes" id="UP001283361"/>
    </source>
</evidence>
<evidence type="ECO:0000256" key="1">
    <source>
        <dbReference type="SAM" id="MobiDB-lite"/>
    </source>
</evidence>
<dbReference type="EMBL" id="JAWDGP010000265">
    <property type="protein sequence ID" value="KAK3802152.1"/>
    <property type="molecule type" value="Genomic_DNA"/>
</dbReference>
<comment type="caution">
    <text evidence="3">The sequence shown here is derived from an EMBL/GenBank/DDBJ whole genome shotgun (WGS) entry which is preliminary data.</text>
</comment>
<keyword evidence="4" id="KW-1185">Reference proteome</keyword>
<evidence type="ECO:0000259" key="2">
    <source>
        <dbReference type="PROSITE" id="PS50004"/>
    </source>
</evidence>